<keyword evidence="2" id="KW-0614">Plasmid</keyword>
<dbReference type="Proteomes" id="UP000078551">
    <property type="component" value="Plasmid pRphaN771c"/>
</dbReference>
<dbReference type="Gene3D" id="3.90.550.10">
    <property type="entry name" value="Spore Coat Polysaccharide Biosynthesis Protein SpsA, Chain A"/>
    <property type="match status" value="1"/>
</dbReference>
<evidence type="ECO:0008006" key="5">
    <source>
        <dbReference type="Google" id="ProtNLM"/>
    </source>
</evidence>
<evidence type="ECO:0000313" key="4">
    <source>
        <dbReference type="Proteomes" id="UP000540266"/>
    </source>
</evidence>
<geneLocation type="plasmid" evidence="1 3">
    <name>pRphaN771c</name>
</geneLocation>
<dbReference type="GeneID" id="45959976"/>
<evidence type="ECO:0000313" key="3">
    <source>
        <dbReference type="Proteomes" id="UP000078551"/>
    </source>
</evidence>
<dbReference type="EMBL" id="CP064934">
    <property type="protein sequence ID" value="QPK11980.1"/>
    <property type="molecule type" value="Genomic_DNA"/>
</dbReference>
<organism evidence="2 4">
    <name type="scientific">Rhizobium phaseoli</name>
    <dbReference type="NCBI Taxonomy" id="396"/>
    <lineage>
        <taxon>Bacteria</taxon>
        <taxon>Pseudomonadati</taxon>
        <taxon>Pseudomonadota</taxon>
        <taxon>Alphaproteobacteria</taxon>
        <taxon>Hyphomicrobiales</taxon>
        <taxon>Rhizobiaceae</taxon>
        <taxon>Rhizobium/Agrobacterium group</taxon>
        <taxon>Rhizobium</taxon>
    </lineage>
</organism>
<gene>
    <name evidence="1" type="ORF">AMC81_PC00011</name>
    <name evidence="2" type="ORF">HER27_027075</name>
</gene>
<geneLocation type="plasmid" evidence="2 4">
    <name>pBS3c</name>
</geneLocation>
<accession>A0A192TIR1</accession>
<evidence type="ECO:0000313" key="2">
    <source>
        <dbReference type="EMBL" id="QPK11980.1"/>
    </source>
</evidence>
<evidence type="ECO:0000313" key="1">
    <source>
        <dbReference type="EMBL" id="ANL87487.1"/>
    </source>
</evidence>
<proteinExistence type="predicted"/>
<dbReference type="SUPFAM" id="SSF53448">
    <property type="entry name" value="Nucleotide-diphospho-sugar transferases"/>
    <property type="match status" value="1"/>
</dbReference>
<dbReference type="EMBL" id="CP013571">
    <property type="protein sequence ID" value="ANL87487.1"/>
    <property type="molecule type" value="Genomic_DNA"/>
</dbReference>
<keyword evidence="3" id="KW-1185">Reference proteome</keyword>
<reference evidence="1 3" key="1">
    <citation type="submission" date="2015-11" db="EMBL/GenBank/DDBJ databases">
        <title>The limits of bacterial species coexistence and the symbiotic plasmid transference in sympatric Rhizobium populations.</title>
        <authorList>
            <person name="Perez-Carrascal O.M."/>
            <person name="VanInsberghe D."/>
            <person name="Juarez S."/>
            <person name="Polz M.F."/>
            <person name="Vinuesa P."/>
            <person name="Gonzalez V."/>
        </authorList>
    </citation>
    <scope>NUCLEOTIDE SEQUENCE [LARGE SCALE GENOMIC DNA]</scope>
    <source>
        <strain evidence="1 3">N771</strain>
        <plasmid evidence="1 3">pRphaN771c</plasmid>
    </source>
</reference>
<name>A0A192TIR1_9HYPH</name>
<dbReference type="AlphaFoldDB" id="A0A192TIR1"/>
<reference evidence="2 4" key="2">
    <citation type="submission" date="2020-11" db="EMBL/GenBank/DDBJ databases">
        <title>Indigenous Rhizobia Nodulating Common beans in Western Kenya.</title>
        <authorList>
            <person name="Wekesa C.S."/>
            <person name="Oelmueller R."/>
            <person name="Furch A.C."/>
        </authorList>
    </citation>
    <scope>NUCLEOTIDE SEQUENCE [LARGE SCALE GENOMIC DNA]</scope>
    <source>
        <strain evidence="4">BS3</strain>
        <strain evidence="2">S3</strain>
        <plasmid evidence="2 4">pBS3c</plasmid>
    </source>
</reference>
<dbReference type="Proteomes" id="UP000540266">
    <property type="component" value="Plasmid pBS3c"/>
</dbReference>
<dbReference type="InterPro" id="IPR029044">
    <property type="entry name" value="Nucleotide-diphossugar_trans"/>
</dbReference>
<protein>
    <recommendedName>
        <fullName evidence="5">Nucleotide-diphospho-sugar transferase domain-containing protein</fullName>
    </recommendedName>
</protein>
<sequence length="248" mass="28443">MKPLVISLGFNGYQWIYARNVETQRAYCVRHGFDYVMVSRPRFSNMLMECAWLKIPLITAALEAGRPWVLFLDSDVEVKVSAPSFLSNETGSSDLYLANGFSGRVNSGVIIARRSERVVSLFSEMYSNAMKPIPAEDDVGWGENGHVIHYTKRYNGLQILDARWNNNFSPTLDDYFRHYSAGPMRKFYEFTLFEKVVYRAAKIYNKYLPPNKLSFNESMDLLMNSVRAAYPQAFPMPFNKSTGRSISI</sequence>
<dbReference type="RefSeq" id="WP_016736495.1">
    <property type="nucleotide sequence ID" value="NZ_CP013534.1"/>
</dbReference>